<dbReference type="RefSeq" id="WP_203806527.1">
    <property type="nucleotide sequence ID" value="NZ_BAAAQE010000046.1"/>
</dbReference>
<sequence length="357" mass="38055">MTVFGCRTCGTALTVPVSEVVLPAHASQQSTNGPGSLAPALEPGTFAVDPLPSGPPFRKWAELDPGEAESLGWYAPRLRVSDGPAGRVLLAPGDVRDTTLDPARAGEYGCCGLSGSEPNMLCTGCGSLVASRVDDCGYPQAVWLDPSATQVIESGRGPHPLLDWADLVDQCPGIPPTEPDGGWHPVWTATVAVALAHLLAGSGGGPIRYPDRQVAEILRPVLDRLLVGGPAAPERTLVLAGPGLPPADGDLILVPVHPQTGQWWPAPASSSSSSRPIPLAWEAWRHLALDRVPKPALRSVPLLPDALPEQLPDRRLPPDGQIFLTTLARLPEVRQPWLHTIYERGRPGYYVYYSFKE</sequence>
<feature type="region of interest" description="Disordered" evidence="1">
    <location>
        <begin position="26"/>
        <end position="45"/>
    </location>
</feature>
<proteinExistence type="predicted"/>
<reference evidence="2 3" key="1">
    <citation type="submission" date="2021-01" db="EMBL/GenBank/DDBJ databases">
        <title>Whole genome shotgun sequence of Actinoplanes couchii NBRC 106145.</title>
        <authorList>
            <person name="Komaki H."/>
            <person name="Tamura T."/>
        </authorList>
    </citation>
    <scope>NUCLEOTIDE SEQUENCE [LARGE SCALE GENOMIC DNA]</scope>
    <source>
        <strain evidence="2 3">NBRC 106145</strain>
    </source>
</reference>
<gene>
    <name evidence="2" type="ORF">Aco03nite_083650</name>
</gene>
<organism evidence="2 3">
    <name type="scientific">Actinoplanes couchii</name>
    <dbReference type="NCBI Taxonomy" id="403638"/>
    <lineage>
        <taxon>Bacteria</taxon>
        <taxon>Bacillati</taxon>
        <taxon>Actinomycetota</taxon>
        <taxon>Actinomycetes</taxon>
        <taxon>Micromonosporales</taxon>
        <taxon>Micromonosporaceae</taxon>
        <taxon>Actinoplanes</taxon>
    </lineage>
</organism>
<evidence type="ECO:0000313" key="2">
    <source>
        <dbReference type="EMBL" id="GID59961.1"/>
    </source>
</evidence>
<protein>
    <submittedName>
        <fullName evidence="2">Uncharacterized protein</fullName>
    </submittedName>
</protein>
<name>A0ABQ3XN78_9ACTN</name>
<comment type="caution">
    <text evidence="2">The sequence shown here is derived from an EMBL/GenBank/DDBJ whole genome shotgun (WGS) entry which is preliminary data.</text>
</comment>
<evidence type="ECO:0000256" key="1">
    <source>
        <dbReference type="SAM" id="MobiDB-lite"/>
    </source>
</evidence>
<keyword evidence="3" id="KW-1185">Reference proteome</keyword>
<evidence type="ECO:0000313" key="3">
    <source>
        <dbReference type="Proteomes" id="UP000612282"/>
    </source>
</evidence>
<dbReference type="EMBL" id="BOMG01000103">
    <property type="protein sequence ID" value="GID59961.1"/>
    <property type="molecule type" value="Genomic_DNA"/>
</dbReference>
<accession>A0ABQ3XN78</accession>
<dbReference type="Proteomes" id="UP000612282">
    <property type="component" value="Unassembled WGS sequence"/>
</dbReference>